<dbReference type="Proteomes" id="UP000735302">
    <property type="component" value="Unassembled WGS sequence"/>
</dbReference>
<reference evidence="1 2" key="1">
    <citation type="journal article" date="2021" name="Elife">
        <title>Chloroplast acquisition without the gene transfer in kleptoplastic sea slugs, Plakobranchus ocellatus.</title>
        <authorList>
            <person name="Maeda T."/>
            <person name="Takahashi S."/>
            <person name="Yoshida T."/>
            <person name="Shimamura S."/>
            <person name="Takaki Y."/>
            <person name="Nagai Y."/>
            <person name="Toyoda A."/>
            <person name="Suzuki Y."/>
            <person name="Arimoto A."/>
            <person name="Ishii H."/>
            <person name="Satoh N."/>
            <person name="Nishiyama T."/>
            <person name="Hasebe M."/>
            <person name="Maruyama T."/>
            <person name="Minagawa J."/>
            <person name="Obokata J."/>
            <person name="Shigenobu S."/>
        </authorList>
    </citation>
    <scope>NUCLEOTIDE SEQUENCE [LARGE SCALE GENOMIC DNA]</scope>
</reference>
<comment type="caution">
    <text evidence="1">The sequence shown here is derived from an EMBL/GenBank/DDBJ whole genome shotgun (WGS) entry which is preliminary data.</text>
</comment>
<evidence type="ECO:0008006" key="3">
    <source>
        <dbReference type="Google" id="ProtNLM"/>
    </source>
</evidence>
<name>A0AAV3YEB3_9GAST</name>
<dbReference type="PANTHER" id="PTHR31569:SF4">
    <property type="entry name" value="SWIM-TYPE DOMAIN-CONTAINING PROTEIN"/>
    <property type="match status" value="1"/>
</dbReference>
<proteinExistence type="predicted"/>
<sequence>MCCPFSIKLRASQDGDKLIVTSVNDEHNHDVSEATFRHLPHQRKMNAQQKEQVKTMLQMNANKKLVQQHIRKETG</sequence>
<organism evidence="1 2">
    <name type="scientific">Plakobranchus ocellatus</name>
    <dbReference type="NCBI Taxonomy" id="259542"/>
    <lineage>
        <taxon>Eukaryota</taxon>
        <taxon>Metazoa</taxon>
        <taxon>Spiralia</taxon>
        <taxon>Lophotrochozoa</taxon>
        <taxon>Mollusca</taxon>
        <taxon>Gastropoda</taxon>
        <taxon>Heterobranchia</taxon>
        <taxon>Euthyneura</taxon>
        <taxon>Panpulmonata</taxon>
        <taxon>Sacoglossa</taxon>
        <taxon>Placobranchoidea</taxon>
        <taxon>Plakobranchidae</taxon>
        <taxon>Plakobranchus</taxon>
    </lineage>
</organism>
<protein>
    <recommendedName>
        <fullName evidence="3">FAR1 domain-containing protein</fullName>
    </recommendedName>
</protein>
<evidence type="ECO:0000313" key="2">
    <source>
        <dbReference type="Proteomes" id="UP000735302"/>
    </source>
</evidence>
<dbReference type="InterPro" id="IPR052579">
    <property type="entry name" value="Zinc_finger_SWIM"/>
</dbReference>
<gene>
    <name evidence="1" type="ORF">PoB_000758000</name>
</gene>
<dbReference type="PANTHER" id="PTHR31569">
    <property type="entry name" value="SWIM-TYPE DOMAIN-CONTAINING PROTEIN"/>
    <property type="match status" value="1"/>
</dbReference>
<keyword evidence="2" id="KW-1185">Reference proteome</keyword>
<dbReference type="EMBL" id="BLXT01000876">
    <property type="protein sequence ID" value="GFN81074.1"/>
    <property type="molecule type" value="Genomic_DNA"/>
</dbReference>
<evidence type="ECO:0000313" key="1">
    <source>
        <dbReference type="EMBL" id="GFN81074.1"/>
    </source>
</evidence>
<accession>A0AAV3YEB3</accession>
<dbReference type="AlphaFoldDB" id="A0AAV3YEB3"/>